<dbReference type="Pfam" id="PF01243">
    <property type="entry name" value="PNPOx_N"/>
    <property type="match status" value="1"/>
</dbReference>
<proteinExistence type="inferred from homology"/>
<evidence type="ECO:0000259" key="9">
    <source>
        <dbReference type="Pfam" id="PF10590"/>
    </source>
</evidence>
<comment type="catalytic activity">
    <reaction evidence="5">
        <text>pyridoxamine 5'-phosphate + O2 + H2O = pyridoxal 5'-phosphate + H2O2 + NH4(+)</text>
        <dbReference type="Rhea" id="RHEA:15817"/>
        <dbReference type="ChEBI" id="CHEBI:15377"/>
        <dbReference type="ChEBI" id="CHEBI:15379"/>
        <dbReference type="ChEBI" id="CHEBI:16240"/>
        <dbReference type="ChEBI" id="CHEBI:28938"/>
        <dbReference type="ChEBI" id="CHEBI:58451"/>
        <dbReference type="ChEBI" id="CHEBI:597326"/>
        <dbReference type="EC" id="1.4.3.5"/>
    </reaction>
</comment>
<dbReference type="GO" id="GO:0008615">
    <property type="term" value="P:pyridoxine biosynthetic process"/>
    <property type="evidence" value="ECO:0007669"/>
    <property type="project" value="UniProtKB-UniRule"/>
</dbReference>
<keyword evidence="4 5" id="KW-0560">Oxidoreductase</keyword>
<evidence type="ECO:0000256" key="5">
    <source>
        <dbReference type="HAMAP-Rule" id="MF_01629"/>
    </source>
</evidence>
<feature type="binding site" evidence="5 6">
    <location>
        <position position="125"/>
    </location>
    <ligand>
        <name>substrate</name>
    </ligand>
</feature>
<feature type="binding site" evidence="5 6">
    <location>
        <position position="133"/>
    </location>
    <ligand>
        <name>substrate</name>
    </ligand>
</feature>
<dbReference type="AlphaFoldDB" id="A0A7K1FSB9"/>
<evidence type="ECO:0000256" key="7">
    <source>
        <dbReference type="PIRSR" id="PIRSR000190-2"/>
    </source>
</evidence>
<protein>
    <recommendedName>
        <fullName evidence="5">Pyridoxine/pyridoxamine 5'-phosphate oxidase</fullName>
        <ecNumber evidence="5">1.4.3.5</ecNumber>
    </recommendedName>
    <alternativeName>
        <fullName evidence="5">PNP/PMP oxidase</fullName>
        <shortName evidence="5">PNPOx</shortName>
    </alternativeName>
    <alternativeName>
        <fullName evidence="5">Pyridoxal 5'-phosphate synthase</fullName>
    </alternativeName>
</protein>
<dbReference type="PROSITE" id="PS01064">
    <property type="entry name" value="PYRIDOX_OXIDASE"/>
    <property type="match status" value="1"/>
</dbReference>
<comment type="catalytic activity">
    <reaction evidence="5">
        <text>pyridoxine 5'-phosphate + O2 = pyridoxal 5'-phosphate + H2O2</text>
        <dbReference type="Rhea" id="RHEA:15149"/>
        <dbReference type="ChEBI" id="CHEBI:15379"/>
        <dbReference type="ChEBI" id="CHEBI:16240"/>
        <dbReference type="ChEBI" id="CHEBI:58589"/>
        <dbReference type="ChEBI" id="CHEBI:597326"/>
        <dbReference type="EC" id="1.4.3.5"/>
    </reaction>
</comment>
<dbReference type="GO" id="GO:0010181">
    <property type="term" value="F:FMN binding"/>
    <property type="evidence" value="ECO:0007669"/>
    <property type="project" value="UniProtKB-UniRule"/>
</dbReference>
<feature type="binding site" evidence="5 7">
    <location>
        <begin position="78"/>
        <end position="79"/>
    </location>
    <ligand>
        <name>FMN</name>
        <dbReference type="ChEBI" id="CHEBI:58210"/>
    </ligand>
</feature>
<feature type="binding site" evidence="5 7">
    <location>
        <begin position="63"/>
        <end position="68"/>
    </location>
    <ligand>
        <name>FMN</name>
        <dbReference type="ChEBI" id="CHEBI:58210"/>
    </ligand>
</feature>
<dbReference type="InterPro" id="IPR011576">
    <property type="entry name" value="Pyridox_Oxase_N"/>
</dbReference>
<feature type="binding site" evidence="5 7">
    <location>
        <position position="187"/>
    </location>
    <ligand>
        <name>FMN</name>
        <dbReference type="ChEBI" id="CHEBI:58210"/>
    </ligand>
</feature>
<dbReference type="UniPathway" id="UPA01068">
    <property type="reaction ID" value="UER00304"/>
</dbReference>
<dbReference type="HAMAP" id="MF_01629">
    <property type="entry name" value="PdxH"/>
    <property type="match status" value="1"/>
</dbReference>
<accession>A0A7K1FSB9</accession>
<dbReference type="Proteomes" id="UP000460221">
    <property type="component" value="Unassembled WGS sequence"/>
</dbReference>
<dbReference type="PANTHER" id="PTHR10851">
    <property type="entry name" value="PYRIDOXINE-5-PHOSPHATE OXIDASE"/>
    <property type="match status" value="1"/>
</dbReference>
<comment type="pathway">
    <text evidence="5">Cofactor metabolism; pyridoxal 5'-phosphate salvage; pyridoxal 5'-phosphate from pyridoxamine 5'-phosphate: step 1/1.</text>
</comment>
<evidence type="ECO:0000256" key="3">
    <source>
        <dbReference type="ARBA" id="ARBA00022643"/>
    </source>
</evidence>
<dbReference type="InterPro" id="IPR012349">
    <property type="entry name" value="Split_barrel_FMN-bd"/>
</dbReference>
<dbReference type="RefSeq" id="WP_154770969.1">
    <property type="nucleotide sequence ID" value="NZ_WLYK01000012.1"/>
</dbReference>
<dbReference type="Gene3D" id="2.30.110.10">
    <property type="entry name" value="Electron Transport, Fmn-binding Protein, Chain A"/>
    <property type="match status" value="1"/>
</dbReference>
<feature type="binding site" evidence="5 6">
    <location>
        <position position="68"/>
    </location>
    <ligand>
        <name>substrate</name>
    </ligand>
</feature>
<dbReference type="Pfam" id="PF10590">
    <property type="entry name" value="PNP_phzG_C"/>
    <property type="match status" value="1"/>
</dbReference>
<dbReference type="NCBIfam" id="NF004231">
    <property type="entry name" value="PRK05679.1"/>
    <property type="match status" value="1"/>
</dbReference>
<dbReference type="SUPFAM" id="SSF50475">
    <property type="entry name" value="FMN-binding split barrel"/>
    <property type="match status" value="1"/>
</dbReference>
<feature type="binding site" evidence="5 7">
    <location>
        <position position="197"/>
    </location>
    <ligand>
        <name>FMN</name>
        <dbReference type="ChEBI" id="CHEBI:58210"/>
    </ligand>
</feature>
<comment type="caution">
    <text evidence="5">Lacks conserved residue(s) required for the propagation of feature annotation.</text>
</comment>
<evidence type="ECO:0000313" key="11">
    <source>
        <dbReference type="Proteomes" id="UP000460221"/>
    </source>
</evidence>
<comment type="cofactor">
    <cofactor evidence="5 7">
        <name>FMN</name>
        <dbReference type="ChEBI" id="CHEBI:58210"/>
    </cofactor>
    <text evidence="5 7">Binds 1 FMN per subunit.</text>
</comment>
<comment type="caution">
    <text evidence="10">The sequence shown here is derived from an EMBL/GenBank/DDBJ whole genome shotgun (WGS) entry which is preliminary data.</text>
</comment>
<dbReference type="GO" id="GO:0004733">
    <property type="term" value="F:pyridoxamine phosphate oxidase activity"/>
    <property type="evidence" value="ECO:0007669"/>
    <property type="project" value="UniProtKB-UniRule"/>
</dbReference>
<dbReference type="InterPro" id="IPR019740">
    <property type="entry name" value="Pyridox_Oxase_CS"/>
</dbReference>
<evidence type="ECO:0000313" key="10">
    <source>
        <dbReference type="EMBL" id="MTD16970.1"/>
    </source>
</evidence>
<keyword evidence="5" id="KW-0664">Pyridoxine biosynthesis</keyword>
<comment type="pathway">
    <text evidence="5">Cofactor metabolism; pyridoxal 5'-phosphate salvage; pyridoxal 5'-phosphate from pyridoxine 5'-phosphate: step 1/1.</text>
</comment>
<feature type="domain" description="Pyridoxine 5'-phosphate oxidase dimerisation C-terminal" evidence="9">
    <location>
        <begin position="174"/>
        <end position="214"/>
    </location>
</feature>
<comment type="function">
    <text evidence="5">Catalyzes the oxidation of either pyridoxine 5'-phosphate (PNP) or pyridoxamine 5'-phosphate (PMP) into pyridoxal 5'-phosphate (PLP).</text>
</comment>
<keyword evidence="11" id="KW-1185">Reference proteome</keyword>
<feature type="binding site" evidence="5 6">
    <location>
        <begin position="193"/>
        <end position="195"/>
    </location>
    <ligand>
        <name>substrate</name>
    </ligand>
</feature>
<comment type="similarity">
    <text evidence="1 5">Belongs to the pyridoxamine 5'-phosphate oxidase family.</text>
</comment>
<comment type="subunit">
    <text evidence="5">Homodimer.</text>
</comment>
<feature type="binding site" evidence="5 7">
    <location>
        <begin position="142"/>
        <end position="143"/>
    </location>
    <ligand>
        <name>FMN</name>
        <dbReference type="ChEBI" id="CHEBI:58210"/>
    </ligand>
</feature>
<feature type="binding site" evidence="6">
    <location>
        <begin position="10"/>
        <end position="13"/>
    </location>
    <ligand>
        <name>substrate</name>
    </ligand>
</feature>
<evidence type="ECO:0000256" key="2">
    <source>
        <dbReference type="ARBA" id="ARBA00022630"/>
    </source>
</evidence>
<dbReference type="EC" id="1.4.3.5" evidence="5"/>
<gene>
    <name evidence="5 10" type="primary">pdxH</name>
    <name evidence="10" type="ORF">GIS00_23830</name>
</gene>
<dbReference type="InterPro" id="IPR019576">
    <property type="entry name" value="Pyridoxamine_oxidase_dimer_C"/>
</dbReference>
<evidence type="ECO:0000256" key="1">
    <source>
        <dbReference type="ARBA" id="ARBA00007301"/>
    </source>
</evidence>
<organism evidence="10 11">
    <name type="scientific">Nakamurella alba</name>
    <dbReference type="NCBI Taxonomy" id="2665158"/>
    <lineage>
        <taxon>Bacteria</taxon>
        <taxon>Bacillati</taxon>
        <taxon>Actinomycetota</taxon>
        <taxon>Actinomycetes</taxon>
        <taxon>Nakamurellales</taxon>
        <taxon>Nakamurellaceae</taxon>
        <taxon>Nakamurella</taxon>
    </lineage>
</organism>
<feature type="domain" description="Pyridoxamine 5'-phosphate oxidase N-terminal" evidence="8">
    <location>
        <begin position="37"/>
        <end position="158"/>
    </location>
</feature>
<feature type="binding site" evidence="5 6">
    <location>
        <position position="129"/>
    </location>
    <ligand>
        <name>substrate</name>
    </ligand>
</feature>
<dbReference type="EMBL" id="WLYK01000012">
    <property type="protein sequence ID" value="MTD16970.1"/>
    <property type="molecule type" value="Genomic_DNA"/>
</dbReference>
<evidence type="ECO:0000256" key="4">
    <source>
        <dbReference type="ARBA" id="ARBA00023002"/>
    </source>
</evidence>
<dbReference type="PIRSF" id="PIRSF000190">
    <property type="entry name" value="Pyd_amn-ph_oxd"/>
    <property type="match status" value="1"/>
</dbReference>
<feature type="binding site" evidence="5 7">
    <location>
        <position position="107"/>
    </location>
    <ligand>
        <name>FMN</name>
        <dbReference type="ChEBI" id="CHEBI:58210"/>
    </ligand>
</feature>
<sequence length="214" mass="24103">MTHPDLAAMRESYTLSGLSVEDLAPDWTTQFERWIAQAVSAGITEPNAMVVATAGADGHPASRTVLAKEVSAAGVVFYTNYDSAKSRALTENPWASATFPWYPLQRQIHVRGSVRRVEPERTAAYWAQRPRGSQLGAWASPQSEVVPDREVLEARQTELEREFEGRDIPVPPHWGGWLIEPETVEFWQGRVARLHDRLRYRRAGSAWLVERLAP</sequence>
<dbReference type="PANTHER" id="PTHR10851:SF0">
    <property type="entry name" value="PYRIDOXINE-5'-PHOSPHATE OXIDASE"/>
    <property type="match status" value="1"/>
</dbReference>
<name>A0A7K1FSB9_9ACTN</name>
<reference evidence="10 11" key="1">
    <citation type="submission" date="2019-11" db="EMBL/GenBank/DDBJ databases">
        <authorList>
            <person name="Jiang L.-Q."/>
        </authorList>
    </citation>
    <scope>NUCLEOTIDE SEQUENCE [LARGE SCALE GENOMIC DNA]</scope>
    <source>
        <strain evidence="10 11">YIM 132087</strain>
    </source>
</reference>
<evidence type="ECO:0000259" key="8">
    <source>
        <dbReference type="Pfam" id="PF01243"/>
    </source>
</evidence>
<keyword evidence="2 5" id="KW-0285">Flavoprotein</keyword>
<dbReference type="InterPro" id="IPR000659">
    <property type="entry name" value="Pyridox_Oxase"/>
</dbReference>
<dbReference type="NCBIfam" id="TIGR00558">
    <property type="entry name" value="pdxH"/>
    <property type="match status" value="1"/>
</dbReference>
<keyword evidence="3 5" id="KW-0288">FMN</keyword>
<feature type="binding site" evidence="5 7">
    <location>
        <position position="85"/>
    </location>
    <ligand>
        <name>FMN</name>
        <dbReference type="ChEBI" id="CHEBI:58210"/>
    </ligand>
</feature>
<evidence type="ECO:0000256" key="6">
    <source>
        <dbReference type="PIRSR" id="PIRSR000190-1"/>
    </source>
</evidence>